<dbReference type="Gene3D" id="3.40.50.1000">
    <property type="entry name" value="HAD superfamily/HAD-like"/>
    <property type="match status" value="1"/>
</dbReference>
<dbReference type="InterPro" id="IPR052791">
    <property type="entry name" value="SSM1_domain"/>
</dbReference>
<dbReference type="GO" id="GO:0008252">
    <property type="term" value="F:nucleotidase activity"/>
    <property type="evidence" value="ECO:0007669"/>
    <property type="project" value="TreeGrafter"/>
</dbReference>
<evidence type="ECO:0000313" key="1">
    <source>
        <dbReference type="EMBL" id="KAF2262162.1"/>
    </source>
</evidence>
<dbReference type="Gene3D" id="1.10.150.450">
    <property type="match status" value="1"/>
</dbReference>
<dbReference type="PANTHER" id="PTHR47438">
    <property type="entry name" value="PHOSPHATE METABOLISM PROTEIN 8-RELATED"/>
    <property type="match status" value="1"/>
</dbReference>
<sequence>MMTQNNEKPVFFFDIDNCLYPKSTNIQHMMSDLIGRSSLLPLVNLDLSNICTFSRLIGSDKYFETHLSLSQKDANALHFKYYKEYGLAIEGLVRHHKVDALDYNTKVDDALPLEDVIKPNPALRELLEDIDRSKVRLWLFTNAYINHGKRVVTLLGIDDLFEGITYCDYGSEKFYCKPHADMYDKAMCEAGVALNRNCYFVDDSYINTKAAYERGWNTAHLLDPSDPEPSHPSCKYVIRSLKELRSIFPQFFQTATNGVQD</sequence>
<dbReference type="SFLD" id="SFLDS00003">
    <property type="entry name" value="Haloacid_Dehalogenase"/>
    <property type="match status" value="1"/>
</dbReference>
<dbReference type="SUPFAM" id="SSF56784">
    <property type="entry name" value="HAD-like"/>
    <property type="match status" value="1"/>
</dbReference>
<dbReference type="SFLD" id="SFLDG01129">
    <property type="entry name" value="C1.5:_HAD__Beta-PGM__Phosphata"/>
    <property type="match status" value="1"/>
</dbReference>
<gene>
    <name evidence="1" type="ORF">CC78DRAFT_618787</name>
</gene>
<protein>
    <submittedName>
        <fullName evidence="1">Pyrimidine 5-nucleotidase</fullName>
    </submittedName>
</protein>
<accession>A0A9P4K3Y9</accession>
<dbReference type="GO" id="GO:0009166">
    <property type="term" value="P:nucleotide catabolic process"/>
    <property type="evidence" value="ECO:0007669"/>
    <property type="project" value="TreeGrafter"/>
</dbReference>
<keyword evidence="2" id="KW-1185">Reference proteome</keyword>
<dbReference type="NCBIfam" id="TIGR01993">
    <property type="entry name" value="Pyr-5-nucltdase"/>
    <property type="match status" value="1"/>
</dbReference>
<dbReference type="PANTHER" id="PTHR47438:SF1">
    <property type="entry name" value="PHOSPHATE METABOLISM PROTEIN 8-RELATED"/>
    <property type="match status" value="1"/>
</dbReference>
<name>A0A9P4K3Y9_9PLEO</name>
<dbReference type="OrthoDB" id="1065058at2759"/>
<dbReference type="EMBL" id="ML986644">
    <property type="protein sequence ID" value="KAF2262162.1"/>
    <property type="molecule type" value="Genomic_DNA"/>
</dbReference>
<dbReference type="InterPro" id="IPR023214">
    <property type="entry name" value="HAD_sf"/>
</dbReference>
<dbReference type="GO" id="GO:0006206">
    <property type="term" value="P:pyrimidine nucleobase metabolic process"/>
    <property type="evidence" value="ECO:0007669"/>
    <property type="project" value="TreeGrafter"/>
</dbReference>
<dbReference type="NCBIfam" id="TIGR01509">
    <property type="entry name" value="HAD-SF-IA-v3"/>
    <property type="match status" value="1"/>
</dbReference>
<organism evidence="1 2">
    <name type="scientific">Lojkania enalia</name>
    <dbReference type="NCBI Taxonomy" id="147567"/>
    <lineage>
        <taxon>Eukaryota</taxon>
        <taxon>Fungi</taxon>
        <taxon>Dikarya</taxon>
        <taxon>Ascomycota</taxon>
        <taxon>Pezizomycotina</taxon>
        <taxon>Dothideomycetes</taxon>
        <taxon>Pleosporomycetidae</taxon>
        <taxon>Pleosporales</taxon>
        <taxon>Pleosporales incertae sedis</taxon>
        <taxon>Lojkania</taxon>
    </lineage>
</organism>
<evidence type="ECO:0000313" key="2">
    <source>
        <dbReference type="Proteomes" id="UP000800093"/>
    </source>
</evidence>
<dbReference type="Proteomes" id="UP000800093">
    <property type="component" value="Unassembled WGS sequence"/>
</dbReference>
<dbReference type="InterPro" id="IPR010237">
    <property type="entry name" value="Pyr-5-nucltdase"/>
</dbReference>
<dbReference type="InterPro" id="IPR006439">
    <property type="entry name" value="HAD-SF_hydro_IA"/>
</dbReference>
<dbReference type="InterPro" id="IPR036412">
    <property type="entry name" value="HAD-like_sf"/>
</dbReference>
<dbReference type="Pfam" id="PF00702">
    <property type="entry name" value="Hydrolase"/>
    <property type="match status" value="1"/>
</dbReference>
<dbReference type="AlphaFoldDB" id="A0A9P4K3Y9"/>
<comment type="caution">
    <text evidence="1">The sequence shown here is derived from an EMBL/GenBank/DDBJ whole genome shotgun (WGS) entry which is preliminary data.</text>
</comment>
<reference evidence="2" key="1">
    <citation type="journal article" date="2020" name="Stud. Mycol.">
        <title>101 Dothideomycetes genomes: A test case for predicting lifestyles and emergence of pathogens.</title>
        <authorList>
            <person name="Haridas S."/>
            <person name="Albert R."/>
            <person name="Binder M."/>
            <person name="Bloem J."/>
            <person name="LaButti K."/>
            <person name="Salamov A."/>
            <person name="Andreopoulos B."/>
            <person name="Baker S."/>
            <person name="Barry K."/>
            <person name="Bills G."/>
            <person name="Bluhm B."/>
            <person name="Cannon C."/>
            <person name="Castanera R."/>
            <person name="Culley D."/>
            <person name="Daum C."/>
            <person name="Ezra D."/>
            <person name="Gonzalez J."/>
            <person name="Henrissat B."/>
            <person name="Kuo A."/>
            <person name="Liang C."/>
            <person name="Lipzen A."/>
            <person name="Lutzoni F."/>
            <person name="Magnuson J."/>
            <person name="Mondo S."/>
            <person name="Nolan M."/>
            <person name="Ohm R."/>
            <person name="Pangilinan J."/>
            <person name="Park H.-J."/>
            <person name="Ramirez L."/>
            <person name="Alfaro M."/>
            <person name="Sun H."/>
            <person name="Tritt A."/>
            <person name="Yoshinaga Y."/>
            <person name="Zwiers L.-H."/>
            <person name="Turgeon B."/>
            <person name="Goodwin S."/>
            <person name="Spatafora J."/>
            <person name="Crous P."/>
            <person name="Grigoriev I."/>
        </authorList>
    </citation>
    <scope>NUCLEOTIDE SEQUENCE [LARGE SCALE GENOMIC DNA]</scope>
    <source>
        <strain evidence="2">CBS 304.66</strain>
    </source>
</reference>
<proteinExistence type="predicted"/>